<proteinExistence type="predicted"/>
<dbReference type="Proteomes" id="UP000799092">
    <property type="component" value="Unassembled WGS sequence"/>
</dbReference>
<gene>
    <name evidence="1" type="ORF">GH741_16165</name>
</gene>
<evidence type="ECO:0000313" key="1">
    <source>
        <dbReference type="EMBL" id="MRH44178.1"/>
    </source>
</evidence>
<dbReference type="Pfam" id="PF22564">
    <property type="entry name" value="HAAS"/>
    <property type="match status" value="1"/>
</dbReference>
<accession>A0A6A8DEQ5</accession>
<sequence>MASLRTSNEQFNSEKRIMKIAEKQFIEELSKSLPNSSNKQEILKEYEMHLYEMAREGNCEDDLTYYNQLKDRLGTPQEIANIW</sequence>
<protein>
    <submittedName>
        <fullName evidence="1">DUF1700 domain-containing protein</fullName>
    </submittedName>
</protein>
<organism evidence="1 2">
    <name type="scientific">Aquibacillus halophilus</name>
    <dbReference type="NCBI Taxonomy" id="930132"/>
    <lineage>
        <taxon>Bacteria</taxon>
        <taxon>Bacillati</taxon>
        <taxon>Bacillota</taxon>
        <taxon>Bacilli</taxon>
        <taxon>Bacillales</taxon>
        <taxon>Bacillaceae</taxon>
        <taxon>Aquibacillus</taxon>
    </lineage>
</organism>
<dbReference type="EMBL" id="WJNG01000014">
    <property type="protein sequence ID" value="MRH44178.1"/>
    <property type="molecule type" value="Genomic_DNA"/>
</dbReference>
<evidence type="ECO:0000313" key="2">
    <source>
        <dbReference type="Proteomes" id="UP000799092"/>
    </source>
</evidence>
<name>A0A6A8DEQ5_9BACI</name>
<reference evidence="1" key="1">
    <citation type="submission" date="2019-11" db="EMBL/GenBank/DDBJ databases">
        <authorList>
            <person name="Li J."/>
        </authorList>
    </citation>
    <scope>NUCLEOTIDE SEQUENCE</scope>
    <source>
        <strain evidence="1">B6B</strain>
    </source>
</reference>
<dbReference type="AlphaFoldDB" id="A0A6A8DEQ5"/>
<comment type="caution">
    <text evidence="1">The sequence shown here is derived from an EMBL/GenBank/DDBJ whole genome shotgun (WGS) entry which is preliminary data.</text>
</comment>
<keyword evidence="2" id="KW-1185">Reference proteome</keyword>